<feature type="compositionally biased region" description="Basic and acidic residues" evidence="7">
    <location>
        <begin position="415"/>
        <end position="424"/>
    </location>
</feature>
<dbReference type="Pfam" id="PF23460">
    <property type="entry name" value="ZMYND8_CC"/>
    <property type="match status" value="1"/>
</dbReference>
<feature type="compositionally biased region" description="Basic and acidic residues" evidence="7">
    <location>
        <begin position="752"/>
        <end position="767"/>
    </location>
</feature>
<evidence type="ECO:0000256" key="6">
    <source>
        <dbReference type="PROSITE-ProRule" id="PRU00035"/>
    </source>
</evidence>
<dbReference type="Pfam" id="PF00439">
    <property type="entry name" value="Bromodomain"/>
    <property type="match status" value="1"/>
</dbReference>
<feature type="compositionally biased region" description="Polar residues" evidence="7">
    <location>
        <begin position="729"/>
        <end position="742"/>
    </location>
</feature>
<feature type="compositionally biased region" description="Low complexity" evidence="7">
    <location>
        <begin position="664"/>
        <end position="682"/>
    </location>
</feature>
<dbReference type="InterPro" id="IPR056987">
    <property type="entry name" value="ZMYND8_CC"/>
</dbReference>
<feature type="region of interest" description="Disordered" evidence="7">
    <location>
        <begin position="216"/>
        <end position="353"/>
    </location>
</feature>
<dbReference type="CDD" id="cd20160">
    <property type="entry name" value="PWWP_PRKCBP1"/>
    <property type="match status" value="1"/>
</dbReference>
<feature type="compositionally biased region" description="Polar residues" evidence="7">
    <location>
        <begin position="618"/>
        <end position="627"/>
    </location>
</feature>
<feature type="compositionally biased region" description="Basic and acidic residues" evidence="7">
    <location>
        <begin position="503"/>
        <end position="520"/>
    </location>
</feature>
<feature type="compositionally biased region" description="Basic and acidic residues" evidence="7">
    <location>
        <begin position="1082"/>
        <end position="1101"/>
    </location>
</feature>
<dbReference type="Pfam" id="PF00855">
    <property type="entry name" value="PWWP"/>
    <property type="match status" value="1"/>
</dbReference>
<keyword evidence="2" id="KW-0863">Zinc-finger</keyword>
<dbReference type="SMART" id="SM00297">
    <property type="entry name" value="BROMO"/>
    <property type="match status" value="1"/>
</dbReference>
<feature type="compositionally biased region" description="Basic and acidic residues" evidence="7">
    <location>
        <begin position="468"/>
        <end position="490"/>
    </location>
</feature>
<dbReference type="EMBL" id="JAJSOF020000038">
    <property type="protein sequence ID" value="KAJ4427280.1"/>
    <property type="molecule type" value="Genomic_DNA"/>
</dbReference>
<dbReference type="Proteomes" id="UP001148838">
    <property type="component" value="Unassembled WGS sequence"/>
</dbReference>
<feature type="compositionally biased region" description="Polar residues" evidence="7">
    <location>
        <begin position="1269"/>
        <end position="1278"/>
    </location>
</feature>
<evidence type="ECO:0000313" key="10">
    <source>
        <dbReference type="EMBL" id="KAJ4427280.1"/>
    </source>
</evidence>
<feature type="compositionally biased region" description="Basic and acidic residues" evidence="7">
    <location>
        <begin position="717"/>
        <end position="727"/>
    </location>
</feature>
<name>A0ABQ8S069_PERAM</name>
<gene>
    <name evidence="10" type="ORF">ANN_24898</name>
</gene>
<feature type="compositionally biased region" description="Polar residues" evidence="7">
    <location>
        <begin position="1311"/>
        <end position="1322"/>
    </location>
</feature>
<dbReference type="InterPro" id="IPR018359">
    <property type="entry name" value="Bromodomain_CS"/>
</dbReference>
<dbReference type="Gene3D" id="1.20.920.10">
    <property type="entry name" value="Bromodomain-like"/>
    <property type="match status" value="1"/>
</dbReference>
<evidence type="ECO:0000256" key="7">
    <source>
        <dbReference type="SAM" id="MobiDB-lite"/>
    </source>
</evidence>
<feature type="compositionally biased region" description="Basic and acidic residues" evidence="7">
    <location>
        <begin position="652"/>
        <end position="663"/>
    </location>
</feature>
<comment type="caution">
    <text evidence="10">The sequence shown here is derived from an EMBL/GenBank/DDBJ whole genome shotgun (WGS) entry which is preliminary data.</text>
</comment>
<feature type="region of interest" description="Disordered" evidence="7">
    <location>
        <begin position="575"/>
        <end position="1101"/>
    </location>
</feature>
<dbReference type="SUPFAM" id="SSF63748">
    <property type="entry name" value="Tudor/PWWP/MBT"/>
    <property type="match status" value="1"/>
</dbReference>
<dbReference type="PROSITE" id="PS00633">
    <property type="entry name" value="BROMODOMAIN_1"/>
    <property type="match status" value="1"/>
</dbReference>
<dbReference type="PANTHER" id="PTHR46453">
    <property type="entry name" value="PROTEIN KINASE C-BINDING PROTEIN 1"/>
    <property type="match status" value="1"/>
</dbReference>
<dbReference type="InterPro" id="IPR000313">
    <property type="entry name" value="PWWP_dom"/>
</dbReference>
<dbReference type="InterPro" id="IPR001487">
    <property type="entry name" value="Bromodomain"/>
</dbReference>
<feature type="compositionally biased region" description="Low complexity" evidence="7">
    <location>
        <begin position="312"/>
        <end position="332"/>
    </location>
</feature>
<organism evidence="10 11">
    <name type="scientific">Periplaneta americana</name>
    <name type="common">American cockroach</name>
    <name type="synonym">Blatta americana</name>
    <dbReference type="NCBI Taxonomy" id="6978"/>
    <lineage>
        <taxon>Eukaryota</taxon>
        <taxon>Metazoa</taxon>
        <taxon>Ecdysozoa</taxon>
        <taxon>Arthropoda</taxon>
        <taxon>Hexapoda</taxon>
        <taxon>Insecta</taxon>
        <taxon>Pterygota</taxon>
        <taxon>Neoptera</taxon>
        <taxon>Polyneoptera</taxon>
        <taxon>Dictyoptera</taxon>
        <taxon>Blattodea</taxon>
        <taxon>Blattoidea</taxon>
        <taxon>Blattidae</taxon>
        <taxon>Blattinae</taxon>
        <taxon>Periplaneta</taxon>
    </lineage>
</organism>
<keyword evidence="11" id="KW-1185">Reference proteome</keyword>
<dbReference type="PANTHER" id="PTHR46453:SF5">
    <property type="entry name" value="PROTEIN KINASE C-BINDING PROTEIN 1 ISOFORM X1"/>
    <property type="match status" value="1"/>
</dbReference>
<evidence type="ECO:0000256" key="5">
    <source>
        <dbReference type="ARBA" id="ARBA00023117"/>
    </source>
</evidence>
<evidence type="ECO:0000313" key="11">
    <source>
        <dbReference type="Proteomes" id="UP001148838"/>
    </source>
</evidence>
<dbReference type="Gene3D" id="2.30.30.140">
    <property type="match status" value="1"/>
</dbReference>
<feature type="compositionally biased region" description="Basic and acidic residues" evidence="7">
    <location>
        <begin position="779"/>
        <end position="794"/>
    </location>
</feature>
<feature type="compositionally biased region" description="Low complexity" evidence="7">
    <location>
        <begin position="340"/>
        <end position="351"/>
    </location>
</feature>
<reference evidence="10 11" key="1">
    <citation type="journal article" date="2022" name="Allergy">
        <title>Genome assembly and annotation of Periplaneta americana reveal a comprehensive cockroach allergen profile.</title>
        <authorList>
            <person name="Wang L."/>
            <person name="Xiong Q."/>
            <person name="Saelim N."/>
            <person name="Wang L."/>
            <person name="Nong W."/>
            <person name="Wan A.T."/>
            <person name="Shi M."/>
            <person name="Liu X."/>
            <person name="Cao Q."/>
            <person name="Hui J.H.L."/>
            <person name="Sookrung N."/>
            <person name="Leung T.F."/>
            <person name="Tungtrongchitr A."/>
            <person name="Tsui S.K.W."/>
        </authorList>
    </citation>
    <scope>NUCLEOTIDE SEQUENCE [LARGE SCALE GENOMIC DNA]</scope>
    <source>
        <strain evidence="10">PWHHKU_190912</strain>
    </source>
</reference>
<dbReference type="PROSITE" id="PS50812">
    <property type="entry name" value="PWWP"/>
    <property type="match status" value="1"/>
</dbReference>
<dbReference type="InterPro" id="IPR036427">
    <property type="entry name" value="Bromodomain-like_sf"/>
</dbReference>
<evidence type="ECO:0000256" key="3">
    <source>
        <dbReference type="ARBA" id="ARBA00022833"/>
    </source>
</evidence>
<evidence type="ECO:0000256" key="2">
    <source>
        <dbReference type="ARBA" id="ARBA00022771"/>
    </source>
</evidence>
<evidence type="ECO:0000256" key="4">
    <source>
        <dbReference type="ARBA" id="ARBA00022990"/>
    </source>
</evidence>
<feature type="compositionally biased region" description="Basic and acidic residues" evidence="7">
    <location>
        <begin position="941"/>
        <end position="979"/>
    </location>
</feature>
<feature type="region of interest" description="Disordered" evidence="7">
    <location>
        <begin position="1206"/>
        <end position="1243"/>
    </location>
</feature>
<feature type="domain" description="Bromo" evidence="8">
    <location>
        <begin position="1"/>
        <end position="66"/>
    </location>
</feature>
<evidence type="ECO:0000259" key="8">
    <source>
        <dbReference type="PROSITE" id="PS50014"/>
    </source>
</evidence>
<feature type="compositionally biased region" description="Basic and acidic residues" evidence="7">
    <location>
        <begin position="272"/>
        <end position="303"/>
    </location>
</feature>
<feature type="region of interest" description="Disordered" evidence="7">
    <location>
        <begin position="368"/>
        <end position="428"/>
    </location>
</feature>
<sequence length="1556" mass="171105">AEPFWKAVDVNEFSQYREYVAHPMDLSLLERNIKKRMYGSTEAFLADTKWILHNCIIFNTYQSRLTGVAKLLVKICKHEMSEIENCPDCYLNAHTRKDSWFIEVCRRPHLLVWAKLKGFPFWPAKVMRTNKEGMVDVRFFGAHDRAWVPVRECFLYSKAIPTSARNKKRNNLEACIQEVEQHAKKLRDKFGIFEHAPFRTHFNPAREREQLRMLLPGYNGEDDTGPPNSKRNKLHAGGYSVRTYHRSNNIGEGRERNKSQTSEADELNMALENEKFTDKNRNEKRKTWERDGYPETSEDEKKGNQSRKRTASGSRVSRQSSSSEDSQESDGVNVQDRGNSASVEASAKSASLIEWSRFEESAAKLSVSVEVSGSDEDKHSVASDDRKLKDGDDSRENVLPSDDAKLTDDEDMDKDESNEIERKARVAASEVVKKVLSGPSIADKLQEKLLRLGMSNEESSVEETSSENNRREQNVSNEKEEASEGSKNSEDCETENLTGCAKEQGKTEDLHLETSCERTKNLLNGGSDLSDIENDRELERDRSQSPVVNKTPLKSERKCYGKQYSPKVVLHNIVLSSDEKSRNKATGARKESDSEQTFSSNKDDHPLSPAQLKEEQETLSNDQHFNESASNLDNSNTSLLDSSLKNRSSDAVNHKTDLLHDSSTESGISNESNSINSKSGSKVTENDEQVEMVENSGLKNVLNDNTSESGDGDIEMDSSKRTPEHGYSRISTENSVAHTSETCEVDVLVSSEQKKASLKEEENRENVDSCVVSEPLQESTKESENAQRSEKESDSELAMESEAHNKEVTANESPPDTGTVNETEIKSDDSESNLEPQTPNPVENNSDETTGVAETPSDETTGIAETPSDETTGIAETPSDETTGVAETPSSDKEEVVKSNISETDKMEEQQTQQQNSQSEEIPLADDHKDEGESVGGSGDNKSESDVVNKENDNKDESVVVNKENDNKDESDVVNKENEQSATCTDTSKEVGENMTNDLNITQARLGNDVTITPANVISSSTEKEDREKAEASSSAKELEINSIADKKIKEEPIDPDELVTESSSVSSSAVSSTQSSTKSSPEPKKSISSENRDVGADKVIGSDDKKFGKVKSLTSKKLNLSLLDDKERLASNDSPASVSEKDGIFPSLFLDPSITITVINEKQNDHVDIQTSSKSKVSGSDINVNELRASVNLSKDISLTVVGANYSGTSKDAGPGPVTPLDMECDHESDHDDSNNSTNTTSSTLIPLAVQNALSGQNNTSKQKKQRPSNSNESLQARSRARKSFPNRPILPNVKMKTHPELVNGVGTYGSKSSLLRRNSVGTNSNSSDSRRSSYGTSPHDMIISAQQSGDNVGENAGSSDNNNNNPGSAMVVLPPMLGNPPTSTTNHIQALRTVNGNIGAPSHLVNGGPDIISTRMMQVPHGQPHPGGNSARISPAGQGPGTSRMPPQLQPRPQGPLLAQHPPSVVSEAGPVSAELNRHASKVHSLVTVMQNCKHYLCIIQLSDFLRSTIEEILRDLSNMGNPEATIKSLQLELEKLQWRHNQEMAEMKHNTGL</sequence>
<evidence type="ECO:0000259" key="9">
    <source>
        <dbReference type="PROSITE" id="PS50812"/>
    </source>
</evidence>
<feature type="compositionally biased region" description="Basic and acidic residues" evidence="7">
    <location>
        <begin position="890"/>
        <end position="909"/>
    </location>
</feature>
<protein>
    <submittedName>
        <fullName evidence="10">Uncharacterized protein</fullName>
    </submittedName>
</protein>
<feature type="region of interest" description="Disordered" evidence="7">
    <location>
        <begin position="453"/>
        <end position="562"/>
    </location>
</feature>
<feature type="domain" description="PWWP" evidence="9">
    <location>
        <begin position="108"/>
        <end position="159"/>
    </location>
</feature>
<proteinExistence type="predicted"/>
<feature type="compositionally biased region" description="Low complexity" evidence="7">
    <location>
        <begin position="628"/>
        <end position="646"/>
    </location>
</feature>
<keyword evidence="1" id="KW-0479">Metal-binding</keyword>
<feature type="compositionally biased region" description="Basic and acidic residues" evidence="7">
    <location>
        <begin position="533"/>
        <end position="543"/>
    </location>
</feature>
<feature type="compositionally biased region" description="Polar residues" evidence="7">
    <location>
        <begin position="1346"/>
        <end position="1362"/>
    </location>
</feature>
<feature type="compositionally biased region" description="Basic and acidic residues" evidence="7">
    <location>
        <begin position="375"/>
        <end position="407"/>
    </location>
</feature>
<dbReference type="PROSITE" id="PS50014">
    <property type="entry name" value="BROMODOMAIN_2"/>
    <property type="match status" value="1"/>
</dbReference>
<feature type="compositionally biased region" description="Basic and acidic residues" evidence="7">
    <location>
        <begin position="1022"/>
        <end position="1053"/>
    </location>
</feature>
<evidence type="ECO:0000256" key="1">
    <source>
        <dbReference type="ARBA" id="ARBA00022723"/>
    </source>
</evidence>
<feature type="compositionally biased region" description="Low complexity" evidence="7">
    <location>
        <begin position="1323"/>
        <end position="1339"/>
    </location>
</feature>
<feature type="compositionally biased region" description="Low complexity" evidence="7">
    <location>
        <begin position="1061"/>
        <end position="1081"/>
    </location>
</feature>
<feature type="compositionally biased region" description="Basic and acidic residues" evidence="7">
    <location>
        <begin position="577"/>
        <end position="593"/>
    </location>
</feature>
<dbReference type="SMART" id="SM00293">
    <property type="entry name" value="PWWP"/>
    <property type="match status" value="1"/>
</dbReference>
<feature type="non-terminal residue" evidence="10">
    <location>
        <position position="1"/>
    </location>
</feature>
<keyword evidence="3" id="KW-0862">Zinc</keyword>
<keyword evidence="5 6" id="KW-0103">Bromodomain</keyword>
<keyword evidence="4" id="KW-0007">Acetylation</keyword>
<feature type="compositionally biased region" description="Polar residues" evidence="7">
    <location>
        <begin position="833"/>
        <end position="849"/>
    </location>
</feature>
<feature type="compositionally biased region" description="Low complexity" evidence="7">
    <location>
        <begin position="910"/>
        <end position="921"/>
    </location>
</feature>
<feature type="compositionally biased region" description="Polar residues" evidence="7">
    <location>
        <begin position="810"/>
        <end position="822"/>
    </location>
</feature>
<feature type="compositionally biased region" description="Polar residues" evidence="7">
    <location>
        <begin position="994"/>
        <end position="1021"/>
    </location>
</feature>
<feature type="compositionally biased region" description="Basic and acidic residues" evidence="7">
    <location>
        <begin position="1225"/>
        <end position="1235"/>
    </location>
</feature>
<feature type="region of interest" description="Disordered" evidence="7">
    <location>
        <begin position="1257"/>
        <end position="1372"/>
    </location>
</feature>
<feature type="compositionally biased region" description="Basic and acidic residues" evidence="7">
    <location>
        <begin position="601"/>
        <end position="616"/>
    </location>
</feature>
<feature type="region of interest" description="Disordered" evidence="7">
    <location>
        <begin position="1422"/>
        <end position="1456"/>
    </location>
</feature>
<dbReference type="SUPFAM" id="SSF47370">
    <property type="entry name" value="Bromodomain"/>
    <property type="match status" value="1"/>
</dbReference>
<accession>A0ABQ8S069</accession>